<keyword evidence="3" id="KW-1185">Reference proteome</keyword>
<evidence type="ECO:0000256" key="1">
    <source>
        <dbReference type="SAM" id="MobiDB-lite"/>
    </source>
</evidence>
<dbReference type="AlphaFoldDB" id="A0AAV4RT78"/>
<organism evidence="2 3">
    <name type="scientific">Caerostris darwini</name>
    <dbReference type="NCBI Taxonomy" id="1538125"/>
    <lineage>
        <taxon>Eukaryota</taxon>
        <taxon>Metazoa</taxon>
        <taxon>Ecdysozoa</taxon>
        <taxon>Arthropoda</taxon>
        <taxon>Chelicerata</taxon>
        <taxon>Arachnida</taxon>
        <taxon>Araneae</taxon>
        <taxon>Araneomorphae</taxon>
        <taxon>Entelegynae</taxon>
        <taxon>Araneoidea</taxon>
        <taxon>Araneidae</taxon>
        <taxon>Caerostris</taxon>
    </lineage>
</organism>
<sequence>MAWQISLEETGYSLEPAERNKRLTNNPNGASNKKYGDQPLFVNESEKRCPIYSNRKIAKAILSDCLVRIYVQEHRSV</sequence>
<protein>
    <submittedName>
        <fullName evidence="2">Uncharacterized protein</fullName>
    </submittedName>
</protein>
<evidence type="ECO:0000313" key="3">
    <source>
        <dbReference type="Proteomes" id="UP001054837"/>
    </source>
</evidence>
<feature type="region of interest" description="Disordered" evidence="1">
    <location>
        <begin position="16"/>
        <end position="37"/>
    </location>
</feature>
<dbReference type="EMBL" id="BPLQ01006531">
    <property type="protein sequence ID" value="GIY23307.1"/>
    <property type="molecule type" value="Genomic_DNA"/>
</dbReference>
<proteinExistence type="predicted"/>
<dbReference type="Proteomes" id="UP001054837">
    <property type="component" value="Unassembled WGS sequence"/>
</dbReference>
<comment type="caution">
    <text evidence="2">The sequence shown here is derived from an EMBL/GenBank/DDBJ whole genome shotgun (WGS) entry which is preliminary data.</text>
</comment>
<gene>
    <name evidence="2" type="ORF">CDAR_431261</name>
</gene>
<reference evidence="2 3" key="1">
    <citation type="submission" date="2021-06" db="EMBL/GenBank/DDBJ databases">
        <title>Caerostris darwini draft genome.</title>
        <authorList>
            <person name="Kono N."/>
            <person name="Arakawa K."/>
        </authorList>
    </citation>
    <scope>NUCLEOTIDE SEQUENCE [LARGE SCALE GENOMIC DNA]</scope>
</reference>
<evidence type="ECO:0000313" key="2">
    <source>
        <dbReference type="EMBL" id="GIY23307.1"/>
    </source>
</evidence>
<name>A0AAV4RT78_9ARAC</name>
<accession>A0AAV4RT78</accession>